<dbReference type="SUPFAM" id="SSF51735">
    <property type="entry name" value="NAD(P)-binding Rossmann-fold domains"/>
    <property type="match status" value="1"/>
</dbReference>
<dbReference type="PANTHER" id="PTHR47534">
    <property type="entry name" value="YALI0E05731P"/>
    <property type="match status" value="1"/>
</dbReference>
<evidence type="ECO:0000313" key="3">
    <source>
        <dbReference type="EMBL" id="CUU59051.1"/>
    </source>
</evidence>
<dbReference type="AlphaFoldDB" id="A0A0S4QTI1"/>
<name>A0A0S4QTI1_9ACTN</name>
<evidence type="ECO:0000256" key="1">
    <source>
        <dbReference type="ARBA" id="ARBA00023002"/>
    </source>
</evidence>
<keyword evidence="1" id="KW-0560">Oxidoreductase</keyword>
<dbReference type="GO" id="GO:0016491">
    <property type="term" value="F:oxidoreductase activity"/>
    <property type="evidence" value="ECO:0007669"/>
    <property type="project" value="UniProtKB-KW"/>
</dbReference>
<proteinExistence type="predicted"/>
<feature type="compositionally biased region" description="Gly residues" evidence="2">
    <location>
        <begin position="295"/>
        <end position="306"/>
    </location>
</feature>
<keyword evidence="4" id="KW-1185">Reference proteome</keyword>
<dbReference type="InterPro" id="IPR052228">
    <property type="entry name" value="Sec_Metab_Biosynth_Oxidored"/>
</dbReference>
<dbReference type="InterPro" id="IPR036291">
    <property type="entry name" value="NAD(P)-bd_dom_sf"/>
</dbReference>
<gene>
    <name evidence="3" type="ORF">Ga0074812_12476</name>
</gene>
<accession>A0A0S4QTI1</accession>
<dbReference type="InterPro" id="IPR002347">
    <property type="entry name" value="SDR_fam"/>
</dbReference>
<dbReference type="Proteomes" id="UP000198802">
    <property type="component" value="Unassembled WGS sequence"/>
</dbReference>
<reference evidence="4" key="1">
    <citation type="submission" date="2015-11" db="EMBL/GenBank/DDBJ databases">
        <authorList>
            <person name="Varghese N."/>
        </authorList>
    </citation>
    <scope>NUCLEOTIDE SEQUENCE [LARGE SCALE GENOMIC DNA]</scope>
    <source>
        <strain evidence="4">DSM 45899</strain>
    </source>
</reference>
<protein>
    <submittedName>
        <fullName evidence="3">Short chain dehydrogenase</fullName>
    </submittedName>
</protein>
<dbReference type="Gene3D" id="3.40.50.720">
    <property type="entry name" value="NAD(P)-binding Rossmann-like Domain"/>
    <property type="match status" value="1"/>
</dbReference>
<evidence type="ECO:0000256" key="2">
    <source>
        <dbReference type="SAM" id="MobiDB-lite"/>
    </source>
</evidence>
<organism evidence="3 4">
    <name type="scientific">Parafrankia irregularis</name>
    <dbReference type="NCBI Taxonomy" id="795642"/>
    <lineage>
        <taxon>Bacteria</taxon>
        <taxon>Bacillati</taxon>
        <taxon>Actinomycetota</taxon>
        <taxon>Actinomycetes</taxon>
        <taxon>Frankiales</taxon>
        <taxon>Frankiaceae</taxon>
        <taxon>Parafrankia</taxon>
    </lineage>
</organism>
<dbReference type="EMBL" id="FAOZ01000024">
    <property type="protein sequence ID" value="CUU59051.1"/>
    <property type="molecule type" value="Genomic_DNA"/>
</dbReference>
<dbReference type="RefSeq" id="WP_091282985.1">
    <property type="nucleotide sequence ID" value="NZ_FAOZ01000024.1"/>
</dbReference>
<feature type="region of interest" description="Disordered" evidence="2">
    <location>
        <begin position="283"/>
        <end position="306"/>
    </location>
</feature>
<sequence length="306" mass="32814">MEQRHPDGRTVVVSGGTDGMGRGIALARLGRGDTVVVIGSGEARGAALMADAALLGAARRCRFVQADLSSIAAVERAVEAITREHPVVDALVLCANRLNRTRRESPEGLESTFSLYYLSRYLLGHGLRFQLDSADNPVIVNFAAPGLKVGSVKFDDLQAERRYGILRAQAQCGRANDLLGRNFLQSPSSRARYVLYHPGFTATRGGVAHLRQPARGIITVLGRVAARSVDQAIAPMVELIDRPPADRLTAIDRGRQVDLSLRTFDPDNARRLAEVSRSLVLTHHGPTQLLPEPGEPGGPGSAGGVH</sequence>
<evidence type="ECO:0000313" key="4">
    <source>
        <dbReference type="Proteomes" id="UP000198802"/>
    </source>
</evidence>
<dbReference type="PANTHER" id="PTHR47534:SF3">
    <property type="entry name" value="ALCOHOL DEHYDROGENASE-LIKE C-TERMINAL DOMAIN-CONTAINING PROTEIN"/>
    <property type="match status" value="1"/>
</dbReference>
<dbReference type="Pfam" id="PF00106">
    <property type="entry name" value="adh_short"/>
    <property type="match status" value="1"/>
</dbReference>